<dbReference type="GO" id="GO:0019867">
    <property type="term" value="C:outer membrane"/>
    <property type="evidence" value="ECO:0007669"/>
    <property type="project" value="InterPro"/>
</dbReference>
<evidence type="ECO:0000313" key="5">
    <source>
        <dbReference type="EMBL" id="MVW61162.1"/>
    </source>
</evidence>
<evidence type="ECO:0000259" key="4">
    <source>
        <dbReference type="Pfam" id="PF05433"/>
    </source>
</evidence>
<dbReference type="EMBL" id="WSES01000004">
    <property type="protein sequence ID" value="MVW61162.1"/>
    <property type="molecule type" value="Genomic_DNA"/>
</dbReference>
<evidence type="ECO:0000256" key="2">
    <source>
        <dbReference type="ARBA" id="ARBA00023136"/>
    </source>
</evidence>
<dbReference type="PANTHER" id="PTHR35603:SF2">
    <property type="entry name" value="OUTER MEMBRANE LIPOPROTEIN"/>
    <property type="match status" value="1"/>
</dbReference>
<evidence type="ECO:0000313" key="6">
    <source>
        <dbReference type="Proteomes" id="UP000443353"/>
    </source>
</evidence>
<feature type="chain" id="PRO_5030905260" evidence="3">
    <location>
        <begin position="28"/>
        <end position="148"/>
    </location>
</feature>
<proteinExistence type="predicted"/>
<comment type="caution">
    <text evidence="5">The sequence shown here is derived from an EMBL/GenBank/DDBJ whole genome shotgun (WGS) entry which is preliminary data.</text>
</comment>
<feature type="signal peptide" evidence="3">
    <location>
        <begin position="1"/>
        <end position="27"/>
    </location>
</feature>
<evidence type="ECO:0000256" key="1">
    <source>
        <dbReference type="ARBA" id="ARBA00004370"/>
    </source>
</evidence>
<gene>
    <name evidence="5" type="ORF">GPY61_14610</name>
</gene>
<dbReference type="Pfam" id="PF05433">
    <property type="entry name" value="Rick_17kDa_Anti"/>
    <property type="match status" value="1"/>
</dbReference>
<dbReference type="Proteomes" id="UP000443353">
    <property type="component" value="Unassembled WGS sequence"/>
</dbReference>
<dbReference type="RefSeq" id="WP_160409371.1">
    <property type="nucleotide sequence ID" value="NZ_WSES01000004.1"/>
</dbReference>
<dbReference type="InterPro" id="IPR008816">
    <property type="entry name" value="Gly_zipper_2TM_dom"/>
</dbReference>
<dbReference type="InterPro" id="IPR051407">
    <property type="entry name" value="Bact_OM_lipoprot/Surf_antigen"/>
</dbReference>
<name>A0A7X3G049_9BURK</name>
<protein>
    <submittedName>
        <fullName evidence="5">Glycine zipper 2TM domain-containing protein</fullName>
    </submittedName>
</protein>
<accession>A0A7X3G049</accession>
<dbReference type="PANTHER" id="PTHR35603">
    <property type="match status" value="1"/>
</dbReference>
<keyword evidence="3" id="KW-0732">Signal</keyword>
<organism evidence="5 6">
    <name type="scientific">Massilia cellulosiltytica</name>
    <dbReference type="NCBI Taxonomy" id="2683234"/>
    <lineage>
        <taxon>Bacteria</taxon>
        <taxon>Pseudomonadati</taxon>
        <taxon>Pseudomonadota</taxon>
        <taxon>Betaproteobacteria</taxon>
        <taxon>Burkholderiales</taxon>
        <taxon>Oxalobacteraceae</taxon>
        <taxon>Telluria group</taxon>
        <taxon>Massilia</taxon>
    </lineage>
</organism>
<reference evidence="5 6" key="1">
    <citation type="submission" date="2019-12" db="EMBL/GenBank/DDBJ databases">
        <authorList>
            <person name="Li C."/>
            <person name="Zhao J."/>
        </authorList>
    </citation>
    <scope>NUCLEOTIDE SEQUENCE [LARGE SCALE GENOMIC DNA]</scope>
    <source>
        <strain evidence="5 6">NEAU-DD11</strain>
    </source>
</reference>
<dbReference type="AlphaFoldDB" id="A0A7X3G049"/>
<keyword evidence="2" id="KW-0472">Membrane</keyword>
<comment type="subcellular location">
    <subcellularLocation>
        <location evidence="1">Membrane</location>
    </subcellularLocation>
</comment>
<keyword evidence="6" id="KW-1185">Reference proteome</keyword>
<sequence length="148" mass="15542">MQAFAIRHTARAALVAAILAAPFAAQAAPDHHPRAEAQCRNCATVVSNHTYKREPERASGVGGVGGAVVGGLLGNQVGSGRGRTLATVAGAVGGAYAGNRIERNMKAETYTDVRVKMAAGGYRTFTEKGVPRFRNGERVRVLDGRLVR</sequence>
<evidence type="ECO:0000256" key="3">
    <source>
        <dbReference type="SAM" id="SignalP"/>
    </source>
</evidence>
<feature type="domain" description="Glycine zipper 2TM" evidence="4">
    <location>
        <begin position="62"/>
        <end position="102"/>
    </location>
</feature>